<dbReference type="Proteomes" id="UP000299102">
    <property type="component" value="Unassembled WGS sequence"/>
</dbReference>
<gene>
    <name evidence="1" type="ORF">EVAR_50267_1</name>
</gene>
<reference evidence="1 2" key="1">
    <citation type="journal article" date="2019" name="Commun. Biol.">
        <title>The bagworm genome reveals a unique fibroin gene that provides high tensile strength.</title>
        <authorList>
            <person name="Kono N."/>
            <person name="Nakamura H."/>
            <person name="Ohtoshi R."/>
            <person name="Tomita M."/>
            <person name="Numata K."/>
            <person name="Arakawa K."/>
        </authorList>
    </citation>
    <scope>NUCLEOTIDE SEQUENCE [LARGE SCALE GENOMIC DNA]</scope>
</reference>
<dbReference type="AlphaFoldDB" id="A0A4C1Y9R8"/>
<dbReference type="EMBL" id="BGZK01001105">
    <property type="protein sequence ID" value="GBP71369.1"/>
    <property type="molecule type" value="Genomic_DNA"/>
</dbReference>
<name>A0A4C1Y9R8_EUMVA</name>
<evidence type="ECO:0000313" key="2">
    <source>
        <dbReference type="Proteomes" id="UP000299102"/>
    </source>
</evidence>
<comment type="caution">
    <text evidence="1">The sequence shown here is derived from an EMBL/GenBank/DDBJ whole genome shotgun (WGS) entry which is preliminary data.</text>
</comment>
<protein>
    <submittedName>
        <fullName evidence="1">Uncharacterized protein</fullName>
    </submittedName>
</protein>
<organism evidence="1 2">
    <name type="scientific">Eumeta variegata</name>
    <name type="common">Bagworm moth</name>
    <name type="synonym">Eumeta japonica</name>
    <dbReference type="NCBI Taxonomy" id="151549"/>
    <lineage>
        <taxon>Eukaryota</taxon>
        <taxon>Metazoa</taxon>
        <taxon>Ecdysozoa</taxon>
        <taxon>Arthropoda</taxon>
        <taxon>Hexapoda</taxon>
        <taxon>Insecta</taxon>
        <taxon>Pterygota</taxon>
        <taxon>Neoptera</taxon>
        <taxon>Endopterygota</taxon>
        <taxon>Lepidoptera</taxon>
        <taxon>Glossata</taxon>
        <taxon>Ditrysia</taxon>
        <taxon>Tineoidea</taxon>
        <taxon>Psychidae</taxon>
        <taxon>Oiketicinae</taxon>
        <taxon>Eumeta</taxon>
    </lineage>
</organism>
<sequence>MQEGVQSAKKVNCYRILVSTKQRNDDRTVRIDVQRPFSYSTLAIKYEILRIDTMRLSMTSPGKDALVKSVPSWPTEGITSGTDSSSKTRVPPYIVGYTLFRVTPSGMMT</sequence>
<proteinExistence type="predicted"/>
<accession>A0A4C1Y9R8</accession>
<evidence type="ECO:0000313" key="1">
    <source>
        <dbReference type="EMBL" id="GBP71369.1"/>
    </source>
</evidence>
<keyword evidence="2" id="KW-1185">Reference proteome</keyword>